<dbReference type="PROSITE" id="PS00595">
    <property type="entry name" value="AA_TRANSFER_CLASS_5"/>
    <property type="match status" value="1"/>
</dbReference>
<keyword evidence="7" id="KW-1185">Reference proteome</keyword>
<dbReference type="InterPro" id="IPR015422">
    <property type="entry name" value="PyrdxlP-dep_Trfase_small"/>
</dbReference>
<evidence type="ECO:0000256" key="3">
    <source>
        <dbReference type="RuleBase" id="RU004075"/>
    </source>
</evidence>
<evidence type="ECO:0000259" key="5">
    <source>
        <dbReference type="Pfam" id="PF00266"/>
    </source>
</evidence>
<comment type="cofactor">
    <cofactor evidence="1 4">
        <name>pyridoxal 5'-phosphate</name>
        <dbReference type="ChEBI" id="CHEBI:597326"/>
    </cofactor>
</comment>
<dbReference type="PANTHER" id="PTHR43586:SF24">
    <property type="entry name" value="BLR4730 PROTEIN"/>
    <property type="match status" value="1"/>
</dbReference>
<keyword evidence="6" id="KW-0032">Aminotransferase</keyword>
<dbReference type="AlphaFoldDB" id="A0A5S4GTP6"/>
<keyword evidence="2" id="KW-0663">Pyridoxal phosphate</keyword>
<name>A0A5S4GTP6_9ACTN</name>
<comment type="caution">
    <text evidence="6">The sequence shown here is derived from an EMBL/GenBank/DDBJ whole genome shotgun (WGS) entry which is preliminary data.</text>
</comment>
<dbReference type="SUPFAM" id="SSF53383">
    <property type="entry name" value="PLP-dependent transferases"/>
    <property type="match status" value="1"/>
</dbReference>
<gene>
    <name evidence="6" type="ORF">ETD96_21095</name>
</gene>
<dbReference type="InterPro" id="IPR015421">
    <property type="entry name" value="PyrdxlP-dep_Trfase_major"/>
</dbReference>
<feature type="domain" description="Aminotransferase class V" evidence="5">
    <location>
        <begin position="33"/>
        <end position="394"/>
    </location>
</feature>
<dbReference type="Pfam" id="PF00266">
    <property type="entry name" value="Aminotran_5"/>
    <property type="match status" value="1"/>
</dbReference>
<evidence type="ECO:0000256" key="1">
    <source>
        <dbReference type="ARBA" id="ARBA00001933"/>
    </source>
</evidence>
<evidence type="ECO:0000256" key="4">
    <source>
        <dbReference type="RuleBase" id="RU004504"/>
    </source>
</evidence>
<proteinExistence type="inferred from homology"/>
<evidence type="ECO:0000313" key="6">
    <source>
        <dbReference type="EMBL" id="TMR36293.1"/>
    </source>
</evidence>
<accession>A0A5S4GTP6</accession>
<dbReference type="InterPro" id="IPR000192">
    <property type="entry name" value="Aminotrans_V_dom"/>
</dbReference>
<dbReference type="InterPro" id="IPR015424">
    <property type="entry name" value="PyrdxlP-dep_Trfase"/>
</dbReference>
<dbReference type="Gene3D" id="3.40.640.10">
    <property type="entry name" value="Type I PLP-dependent aspartate aminotransferase-like (Major domain)"/>
    <property type="match status" value="1"/>
</dbReference>
<reference evidence="6 7" key="1">
    <citation type="submission" date="2019-05" db="EMBL/GenBank/DDBJ databases">
        <title>Draft genome sequence of Actinomadura geliboluensis A8036.</title>
        <authorList>
            <person name="Saricaoglu S."/>
            <person name="Isik K."/>
        </authorList>
    </citation>
    <scope>NUCLEOTIDE SEQUENCE [LARGE SCALE GENOMIC DNA]</scope>
    <source>
        <strain evidence="6 7">A8036</strain>
    </source>
</reference>
<comment type="similarity">
    <text evidence="3">Belongs to the class-V pyridoxal-phosphate-dependent aminotransferase family.</text>
</comment>
<dbReference type="EMBL" id="VCKZ01000154">
    <property type="protein sequence ID" value="TMR36293.1"/>
    <property type="molecule type" value="Genomic_DNA"/>
</dbReference>
<evidence type="ECO:0000313" key="7">
    <source>
        <dbReference type="Proteomes" id="UP000305238"/>
    </source>
</evidence>
<dbReference type="Proteomes" id="UP000305238">
    <property type="component" value="Unassembled WGS sequence"/>
</dbReference>
<keyword evidence="6" id="KW-0808">Transferase</keyword>
<organism evidence="6 7">
    <name type="scientific">Actinomadura geliboluensis</name>
    <dbReference type="NCBI Taxonomy" id="882440"/>
    <lineage>
        <taxon>Bacteria</taxon>
        <taxon>Bacillati</taxon>
        <taxon>Actinomycetota</taxon>
        <taxon>Actinomycetes</taxon>
        <taxon>Streptosporangiales</taxon>
        <taxon>Thermomonosporaceae</taxon>
        <taxon>Actinomadura</taxon>
    </lineage>
</organism>
<dbReference type="InterPro" id="IPR020578">
    <property type="entry name" value="Aminotrans_V_PyrdxlP_BS"/>
</dbReference>
<dbReference type="OrthoDB" id="9808002at2"/>
<dbReference type="PANTHER" id="PTHR43586">
    <property type="entry name" value="CYSTEINE DESULFURASE"/>
    <property type="match status" value="1"/>
</dbReference>
<evidence type="ECO:0000256" key="2">
    <source>
        <dbReference type="ARBA" id="ARBA00022898"/>
    </source>
</evidence>
<dbReference type="Gene3D" id="3.90.1150.10">
    <property type="entry name" value="Aspartate Aminotransferase, domain 1"/>
    <property type="match status" value="1"/>
</dbReference>
<sequence>MARGSDISRRDAHHVDIESLRADTPGCAKVAHLNNAGAALPPRPVIEAVNGHFALESEIGGYEAAEQNTEAVQHFYDAVAGLIGARADEIAYVENATRAWDMAFYSIPFADGDRILTTTSEYSSNAIAYQQVAAAKGAKVEVVPDEADGTLSLDALEAELAKGDVRLVSLNHIPTQNGLVNPAAEVGRLCREHGVLYLLDACQSVGHLALDVGEIGCDMLSATGRKYLRGPRGTGFLYVRRDIVRTLVPPFLDLHAAEWKAPDGFEMRGDAQRFETWERYVAGQIGLGVAADYAARVGMVEIEARVTALATRLREELADRPGVTVHDKGVRPSGLVTFSVDGHDPAAIKAAARAHGVNINVTNPMSHGYDPHVLPAAVRASVHYYNTEEELDRLLSVLP</sequence>
<protein>
    <submittedName>
        <fullName evidence="6">Aminotransferase class V-fold PLP-dependent enzyme</fullName>
    </submittedName>
</protein>
<dbReference type="GO" id="GO:0008483">
    <property type="term" value="F:transaminase activity"/>
    <property type="evidence" value="ECO:0007669"/>
    <property type="project" value="UniProtKB-KW"/>
</dbReference>